<organism evidence="2 3">
    <name type="scientific">Lutibacter oceani</name>
    <dbReference type="NCBI Taxonomy" id="1853311"/>
    <lineage>
        <taxon>Bacteria</taxon>
        <taxon>Pseudomonadati</taxon>
        <taxon>Bacteroidota</taxon>
        <taxon>Flavobacteriia</taxon>
        <taxon>Flavobacteriales</taxon>
        <taxon>Flavobacteriaceae</taxon>
        <taxon>Lutibacter</taxon>
    </lineage>
</organism>
<keyword evidence="1" id="KW-0812">Transmembrane</keyword>
<feature type="transmembrane region" description="Helical" evidence="1">
    <location>
        <begin position="83"/>
        <end position="107"/>
    </location>
</feature>
<dbReference type="AlphaFoldDB" id="A0A3D9RIE5"/>
<keyword evidence="1" id="KW-0472">Membrane</keyword>
<gene>
    <name evidence="2" type="ORF">BX611_3005</name>
</gene>
<reference evidence="2 3" key="1">
    <citation type="submission" date="2018-08" db="EMBL/GenBank/DDBJ databases">
        <title>Genomic Encyclopedia of Type Strains, Phase III (KMG-III): the genomes of soil and plant-associated and newly described type strains.</title>
        <authorList>
            <person name="Whitman W."/>
        </authorList>
    </citation>
    <scope>NUCLEOTIDE SEQUENCE [LARGE SCALE GENOMIC DNA]</scope>
    <source>
        <strain evidence="2 3">325-5</strain>
    </source>
</reference>
<sequence length="134" mass="15289">MNNQKKSTKLDLTVFERNGKIEFVHIIRRNKFKATKALNGFLIGLKNEASGSKETSRIIVKFISNQKISKEEEKHLKTQVYDIFKILGIGVPFMLIPGSTLLIPFIIKVAEKKGIDLIPSNFKKNKELKNSKMN</sequence>
<evidence type="ECO:0000256" key="1">
    <source>
        <dbReference type="SAM" id="Phobius"/>
    </source>
</evidence>
<dbReference type="Proteomes" id="UP000256429">
    <property type="component" value="Unassembled WGS sequence"/>
</dbReference>
<proteinExistence type="predicted"/>
<dbReference type="RefSeq" id="WP_115882774.1">
    <property type="nucleotide sequence ID" value="NZ_QTTQ01000013.1"/>
</dbReference>
<name>A0A3D9RIE5_9FLAO</name>
<evidence type="ECO:0000313" key="2">
    <source>
        <dbReference type="EMBL" id="REE78868.1"/>
    </source>
</evidence>
<evidence type="ECO:0000313" key="3">
    <source>
        <dbReference type="Proteomes" id="UP000256429"/>
    </source>
</evidence>
<protein>
    <submittedName>
        <fullName evidence="2">LETM1-like protein</fullName>
    </submittedName>
</protein>
<dbReference type="OrthoDB" id="1442394at2"/>
<comment type="caution">
    <text evidence="2">The sequence shown here is derived from an EMBL/GenBank/DDBJ whole genome shotgun (WGS) entry which is preliminary data.</text>
</comment>
<dbReference type="EMBL" id="QTTQ01000013">
    <property type="protein sequence ID" value="REE78868.1"/>
    <property type="molecule type" value="Genomic_DNA"/>
</dbReference>
<keyword evidence="3" id="KW-1185">Reference proteome</keyword>
<accession>A0A3D9RIE5</accession>
<keyword evidence="1" id="KW-1133">Transmembrane helix</keyword>